<keyword evidence="2" id="KW-0812">Transmembrane</keyword>
<dbReference type="HOGENOM" id="CLU_093377_0_0_2"/>
<evidence type="ECO:0000256" key="1">
    <source>
        <dbReference type="SAM" id="MobiDB-lite"/>
    </source>
</evidence>
<evidence type="ECO:0000313" key="4">
    <source>
        <dbReference type="Proteomes" id="UP000006794"/>
    </source>
</evidence>
<dbReference type="GeneID" id="10796873"/>
<dbReference type="OrthoDB" id="205091at2157"/>
<evidence type="ECO:0000256" key="2">
    <source>
        <dbReference type="SAM" id="Phobius"/>
    </source>
</evidence>
<organism evidence="3 4">
    <name type="scientific">Halopiger xanaduensis (strain DSM 18323 / JCM 14033 / SH-6)</name>
    <dbReference type="NCBI Taxonomy" id="797210"/>
    <lineage>
        <taxon>Archaea</taxon>
        <taxon>Methanobacteriati</taxon>
        <taxon>Methanobacteriota</taxon>
        <taxon>Stenosarchaea group</taxon>
        <taxon>Halobacteria</taxon>
        <taxon>Halobacteriales</taxon>
        <taxon>Natrialbaceae</taxon>
        <taxon>Halopiger</taxon>
    </lineage>
</organism>
<feature type="compositionally biased region" description="Low complexity" evidence="1">
    <location>
        <begin position="187"/>
        <end position="200"/>
    </location>
</feature>
<dbReference type="STRING" id="797210.Halxa_1909"/>
<protein>
    <submittedName>
        <fullName evidence="3">Uncharacterized protein</fullName>
    </submittedName>
</protein>
<accession>F8D6E9</accession>
<keyword evidence="2" id="KW-1133">Transmembrane helix</keyword>
<gene>
    <name evidence="3" type="ordered locus">Halxa_1909</name>
</gene>
<dbReference type="Gene3D" id="2.60.40.680">
    <property type="match status" value="1"/>
</dbReference>
<sequence>MTEHSQRSAILVTLAIVAALTVAAAVPFTAGAVTGDESDAHAAPAPTVTASAAGEPTLVVNDATVDPDGTATQRIALTDAPDGLAGFELTLELESDVATVAGADYPDHYAMTTEPVVSADGRTVTVEAVDLNDEISAGASDVTLATLELEGVADGATDLRVTELQVDADGGDPVDPSLEAGTVTVGESAAGSDGAGSQSAETEAESTGGADGSDGADGGGDSADGDSTPASITESVPSFTAGLAIAAVAVLAAAAIARRT</sequence>
<dbReference type="AlphaFoldDB" id="F8D6E9"/>
<proteinExistence type="predicted"/>
<evidence type="ECO:0000313" key="3">
    <source>
        <dbReference type="EMBL" id="AEH36536.1"/>
    </source>
</evidence>
<dbReference type="KEGG" id="hxa:Halxa_1909"/>
<feature type="region of interest" description="Disordered" evidence="1">
    <location>
        <begin position="187"/>
        <end position="234"/>
    </location>
</feature>
<reference evidence="3 4" key="1">
    <citation type="journal article" date="2012" name="Stand. Genomic Sci.">
        <title>Complete genome sequence of Halopiger xanaduensis type strain (SH-6(T)).</title>
        <authorList>
            <person name="Anderson I."/>
            <person name="Tindall B.J."/>
            <person name="Rohde M."/>
            <person name="Lucas S."/>
            <person name="Han J."/>
            <person name="Lapidus A."/>
            <person name="Cheng J.F."/>
            <person name="Goodwin L."/>
            <person name="Pitluck S."/>
            <person name="Peters L."/>
            <person name="Pati A."/>
            <person name="Mikhailova N."/>
            <person name="Pagani I."/>
            <person name="Teshima H."/>
            <person name="Han C."/>
            <person name="Tapia R."/>
            <person name="Land M."/>
            <person name="Woyke T."/>
            <person name="Klenk H.P."/>
            <person name="Kyrpides N."/>
            <person name="Ivanova N."/>
        </authorList>
    </citation>
    <scope>NUCLEOTIDE SEQUENCE [LARGE SCALE GENOMIC DNA]</scope>
    <source>
        <strain evidence="4">DSM 18323 / JCM 14033 / SH-6</strain>
    </source>
</reference>
<dbReference type="Proteomes" id="UP000006794">
    <property type="component" value="Chromosome"/>
</dbReference>
<feature type="compositionally biased region" description="Gly residues" evidence="1">
    <location>
        <begin position="209"/>
        <end position="222"/>
    </location>
</feature>
<keyword evidence="2" id="KW-0472">Membrane</keyword>
<name>F8D6E9_HALXS</name>
<dbReference type="EMBL" id="CP002839">
    <property type="protein sequence ID" value="AEH36536.1"/>
    <property type="molecule type" value="Genomic_DNA"/>
</dbReference>
<keyword evidence="4" id="KW-1185">Reference proteome</keyword>
<dbReference type="eggNOG" id="arCOG02483">
    <property type="taxonomic scope" value="Archaea"/>
</dbReference>
<feature type="transmembrane region" description="Helical" evidence="2">
    <location>
        <begin position="239"/>
        <end position="257"/>
    </location>
</feature>
<dbReference type="RefSeq" id="WP_013879429.1">
    <property type="nucleotide sequence ID" value="NC_015666.1"/>
</dbReference>